<keyword evidence="2" id="KW-1185">Reference proteome</keyword>
<sequence>MVGTVLLWPLEGAETGRLQRAGIDLGVLRAGNLCYFFGILAMSSGIHSYLLPPPASSSTTFAIQSGRQYHRRMSCVHELDLVIPNIKEFL</sequence>
<organism evidence="1 2">
    <name type="scientific">Nezara viridula</name>
    <name type="common">Southern green stink bug</name>
    <name type="synonym">Cimex viridulus</name>
    <dbReference type="NCBI Taxonomy" id="85310"/>
    <lineage>
        <taxon>Eukaryota</taxon>
        <taxon>Metazoa</taxon>
        <taxon>Ecdysozoa</taxon>
        <taxon>Arthropoda</taxon>
        <taxon>Hexapoda</taxon>
        <taxon>Insecta</taxon>
        <taxon>Pterygota</taxon>
        <taxon>Neoptera</taxon>
        <taxon>Paraneoptera</taxon>
        <taxon>Hemiptera</taxon>
        <taxon>Heteroptera</taxon>
        <taxon>Panheteroptera</taxon>
        <taxon>Pentatomomorpha</taxon>
        <taxon>Pentatomoidea</taxon>
        <taxon>Pentatomidae</taxon>
        <taxon>Pentatominae</taxon>
        <taxon>Nezara</taxon>
    </lineage>
</organism>
<evidence type="ECO:0000313" key="2">
    <source>
        <dbReference type="Proteomes" id="UP001152798"/>
    </source>
</evidence>
<dbReference type="AlphaFoldDB" id="A0A9P0HQQ5"/>
<dbReference type="EMBL" id="OV725083">
    <property type="protein sequence ID" value="CAH1407263.1"/>
    <property type="molecule type" value="Genomic_DNA"/>
</dbReference>
<protein>
    <submittedName>
        <fullName evidence="1">Uncharacterized protein</fullName>
    </submittedName>
</protein>
<name>A0A9P0HQQ5_NEZVI</name>
<proteinExistence type="predicted"/>
<accession>A0A9P0HQQ5</accession>
<evidence type="ECO:0000313" key="1">
    <source>
        <dbReference type="EMBL" id="CAH1407263.1"/>
    </source>
</evidence>
<gene>
    <name evidence="1" type="ORF">NEZAVI_LOCUS15026</name>
</gene>
<reference evidence="1" key="1">
    <citation type="submission" date="2022-01" db="EMBL/GenBank/DDBJ databases">
        <authorList>
            <person name="King R."/>
        </authorList>
    </citation>
    <scope>NUCLEOTIDE SEQUENCE</scope>
</reference>
<dbReference type="Proteomes" id="UP001152798">
    <property type="component" value="Chromosome 7"/>
</dbReference>